<feature type="transmembrane region" description="Helical" evidence="2">
    <location>
        <begin position="37"/>
        <end position="59"/>
    </location>
</feature>
<dbReference type="RefSeq" id="WP_344994273.1">
    <property type="nucleotide sequence ID" value="NZ_BAABFR010000023.1"/>
</dbReference>
<comment type="caution">
    <text evidence="3">The sequence shown here is derived from an EMBL/GenBank/DDBJ whole genome shotgun (WGS) entry which is preliminary data.</text>
</comment>
<accession>A0ABP8JHQ7</accession>
<keyword evidence="2" id="KW-0472">Membrane</keyword>
<feature type="transmembrane region" description="Helical" evidence="2">
    <location>
        <begin position="248"/>
        <end position="269"/>
    </location>
</feature>
<feature type="transmembrane region" description="Helical" evidence="2">
    <location>
        <begin position="500"/>
        <end position="520"/>
    </location>
</feature>
<evidence type="ECO:0000256" key="2">
    <source>
        <dbReference type="SAM" id="Phobius"/>
    </source>
</evidence>
<protein>
    <submittedName>
        <fullName evidence="3">Transporter</fullName>
    </submittedName>
</protein>
<reference evidence="4" key="1">
    <citation type="journal article" date="2019" name="Int. J. Syst. Evol. Microbiol.">
        <title>The Global Catalogue of Microorganisms (GCM) 10K type strain sequencing project: providing services to taxonomists for standard genome sequencing and annotation.</title>
        <authorList>
            <consortium name="The Broad Institute Genomics Platform"/>
            <consortium name="The Broad Institute Genome Sequencing Center for Infectious Disease"/>
            <person name="Wu L."/>
            <person name="Ma J."/>
        </authorList>
    </citation>
    <scope>NUCLEOTIDE SEQUENCE [LARGE SCALE GENOMIC DNA]</scope>
    <source>
        <strain evidence="4">JCM 17688</strain>
    </source>
</reference>
<feature type="region of interest" description="Disordered" evidence="1">
    <location>
        <begin position="282"/>
        <end position="302"/>
    </location>
</feature>
<feature type="transmembrane region" description="Helical" evidence="2">
    <location>
        <begin position="355"/>
        <end position="374"/>
    </location>
</feature>
<name>A0ABP8JHQ7_9ACTN</name>
<gene>
    <name evidence="3" type="ORF">GCM10023147_18930</name>
</gene>
<sequence>MAGPLTAPAGEDRSLAWTLAAMHWALYKRRATGGRRAANVIAAIMGLVAAVGLCSVAVGDDRALGAGPGHAIVGGWLALAVSGLGVAWLIFPVLSGFSDDTLHPRHFQLLPVRPGPLARGLFAASLLGLTVPVTAAMCFAVVPYAAVHAPAALPIAIVAWPLTVLLVVSVSRIAALGLSQLLQSRRSRELAFLLFGGLAALVYVGQSLVSQSLGTVLTNHVTWPLTVSHAIPFGWGVTAVDAAASGDWAVAVLTLAGSAALSAVCLVTWHRLVARQLGGRVSPSAGASAGQRRRSGRDTGKGWRTSALGAVVTRELTLWRGDTRRRSQLLMVAVFALVSGVGPLLVSSIPFSAKYGAWMVLYLAVSAASNSFGYDGRSFWHLAMIPTAAGADVRGRQLAWVLVTAPFAIAAAVVVRVFGADPLHHVAVPIAVTVAALGTGAGYTMVTSVKAAYPVPEAVKSISLGSRNRASGGAVGLALLFVPVLAVAVLPGALLALLPGALAVVGIAVAAVLGAGAWWWGGRYAIRIARARPDLIYSQVTHG</sequence>
<feature type="transmembrane region" description="Helical" evidence="2">
    <location>
        <begin position="71"/>
        <end position="97"/>
    </location>
</feature>
<keyword evidence="4" id="KW-1185">Reference proteome</keyword>
<feature type="transmembrane region" description="Helical" evidence="2">
    <location>
        <begin position="474"/>
        <end position="494"/>
    </location>
</feature>
<keyword evidence="2" id="KW-1133">Transmembrane helix</keyword>
<proteinExistence type="predicted"/>
<evidence type="ECO:0000313" key="3">
    <source>
        <dbReference type="EMBL" id="GAA4390730.1"/>
    </source>
</evidence>
<feature type="transmembrane region" description="Helical" evidence="2">
    <location>
        <begin position="329"/>
        <end position="349"/>
    </location>
</feature>
<feature type="transmembrane region" description="Helical" evidence="2">
    <location>
        <begin position="117"/>
        <end position="145"/>
    </location>
</feature>
<organism evidence="3 4">
    <name type="scientific">Tsukamurella soli</name>
    <dbReference type="NCBI Taxonomy" id="644556"/>
    <lineage>
        <taxon>Bacteria</taxon>
        <taxon>Bacillati</taxon>
        <taxon>Actinomycetota</taxon>
        <taxon>Actinomycetes</taxon>
        <taxon>Mycobacteriales</taxon>
        <taxon>Tsukamurellaceae</taxon>
        <taxon>Tsukamurella</taxon>
    </lineage>
</organism>
<dbReference type="Proteomes" id="UP001500635">
    <property type="component" value="Unassembled WGS sequence"/>
</dbReference>
<feature type="transmembrane region" description="Helical" evidence="2">
    <location>
        <begin position="430"/>
        <end position="453"/>
    </location>
</feature>
<feature type="transmembrane region" description="Helical" evidence="2">
    <location>
        <begin position="398"/>
        <end position="418"/>
    </location>
</feature>
<dbReference type="EMBL" id="BAABFR010000023">
    <property type="protein sequence ID" value="GAA4390730.1"/>
    <property type="molecule type" value="Genomic_DNA"/>
</dbReference>
<feature type="transmembrane region" description="Helical" evidence="2">
    <location>
        <begin position="151"/>
        <end position="178"/>
    </location>
</feature>
<feature type="transmembrane region" description="Helical" evidence="2">
    <location>
        <begin position="190"/>
        <end position="209"/>
    </location>
</feature>
<evidence type="ECO:0000313" key="4">
    <source>
        <dbReference type="Proteomes" id="UP001500635"/>
    </source>
</evidence>
<keyword evidence="2" id="KW-0812">Transmembrane</keyword>
<evidence type="ECO:0000256" key="1">
    <source>
        <dbReference type="SAM" id="MobiDB-lite"/>
    </source>
</evidence>